<dbReference type="PANTHER" id="PTHR43162:SF1">
    <property type="entry name" value="PRESTALK A DIFFERENTIATION PROTEIN A"/>
    <property type="match status" value="1"/>
</dbReference>
<dbReference type="Gene3D" id="3.90.25.10">
    <property type="entry name" value="UDP-galactose 4-epimerase, domain 1"/>
    <property type="match status" value="1"/>
</dbReference>
<dbReference type="PANTHER" id="PTHR43162">
    <property type="match status" value="1"/>
</dbReference>
<feature type="domain" description="NAD(P)-binding" evidence="1">
    <location>
        <begin position="9"/>
        <end position="172"/>
    </location>
</feature>
<dbReference type="EMBL" id="JAIRAU010000037">
    <property type="protein sequence ID" value="MBZ5712983.1"/>
    <property type="molecule type" value="Genomic_DNA"/>
</dbReference>
<sequence length="273" mass="30010">MHRNVLVTGASGNVGRHVTLRLRRTEGVRVRALTRDPEAARLPAGVEVARGDLMAPDTLEAGLYGVDAVFLLWPLLTSEGAPAVLEALARHARRVVYLSAPGGSFHAELEQMIERSGLEWTFLRPTGFATNTLAWAPQIRSEGIVCWPYGEARRSLIHEQDIAAVAVRALMEENHAGQRYLLTGPEALTQIEQAHAIGRAIGRPVQYKELSPDTARRELLTAWGNAAFVDAALAGWAQMVAHPEPVTHTVEEITGSPARPFRDWARDHAEDFR</sequence>
<dbReference type="InterPro" id="IPR051604">
    <property type="entry name" value="Ergot_Alk_Oxidoreductase"/>
</dbReference>
<reference evidence="2" key="1">
    <citation type="submission" date="2021-08" db="EMBL/GenBank/DDBJ databases">
        <authorList>
            <person name="Stevens D.C."/>
        </authorList>
    </citation>
    <scope>NUCLEOTIDE SEQUENCE</scope>
    <source>
        <strain evidence="2">DSM 53165</strain>
    </source>
</reference>
<accession>A0ABS7TXP4</accession>
<comment type="caution">
    <text evidence="2">The sequence shown here is derived from an EMBL/GenBank/DDBJ whole genome shotgun (WGS) entry which is preliminary data.</text>
</comment>
<dbReference type="SUPFAM" id="SSF51735">
    <property type="entry name" value="NAD(P)-binding Rossmann-fold domains"/>
    <property type="match status" value="1"/>
</dbReference>
<keyword evidence="3" id="KW-1185">Reference proteome</keyword>
<evidence type="ECO:0000313" key="2">
    <source>
        <dbReference type="EMBL" id="MBZ5712983.1"/>
    </source>
</evidence>
<protein>
    <submittedName>
        <fullName evidence="2">NAD(P)H-binding protein</fullName>
    </submittedName>
</protein>
<dbReference type="InterPro" id="IPR036291">
    <property type="entry name" value="NAD(P)-bd_dom_sf"/>
</dbReference>
<evidence type="ECO:0000259" key="1">
    <source>
        <dbReference type="Pfam" id="PF13460"/>
    </source>
</evidence>
<dbReference type="RefSeq" id="WP_224194736.1">
    <property type="nucleotide sequence ID" value="NZ_JAIRAU010000037.1"/>
</dbReference>
<organism evidence="2 3">
    <name type="scientific">Nannocystis pusilla</name>
    <dbReference type="NCBI Taxonomy" id="889268"/>
    <lineage>
        <taxon>Bacteria</taxon>
        <taxon>Pseudomonadati</taxon>
        <taxon>Myxococcota</taxon>
        <taxon>Polyangia</taxon>
        <taxon>Nannocystales</taxon>
        <taxon>Nannocystaceae</taxon>
        <taxon>Nannocystis</taxon>
    </lineage>
</organism>
<name>A0ABS7TXP4_9BACT</name>
<proteinExistence type="predicted"/>
<evidence type="ECO:0000313" key="3">
    <source>
        <dbReference type="Proteomes" id="UP001139031"/>
    </source>
</evidence>
<dbReference type="Gene3D" id="3.40.50.720">
    <property type="entry name" value="NAD(P)-binding Rossmann-like Domain"/>
    <property type="match status" value="1"/>
</dbReference>
<gene>
    <name evidence="2" type="ORF">K7C98_27410</name>
</gene>
<dbReference type="InterPro" id="IPR016040">
    <property type="entry name" value="NAD(P)-bd_dom"/>
</dbReference>
<dbReference type="Pfam" id="PF13460">
    <property type="entry name" value="NAD_binding_10"/>
    <property type="match status" value="1"/>
</dbReference>
<dbReference type="Proteomes" id="UP001139031">
    <property type="component" value="Unassembled WGS sequence"/>
</dbReference>